<dbReference type="EMBL" id="VIIS01001284">
    <property type="protein sequence ID" value="KAF0300162.1"/>
    <property type="molecule type" value="Genomic_DNA"/>
</dbReference>
<feature type="transmembrane region" description="Helical" evidence="1">
    <location>
        <begin position="29"/>
        <end position="49"/>
    </location>
</feature>
<dbReference type="AlphaFoldDB" id="A0A6A4WB42"/>
<evidence type="ECO:0000256" key="1">
    <source>
        <dbReference type="SAM" id="Phobius"/>
    </source>
</evidence>
<sequence>MKNYRQNREAPFVAKGLAGIHGIQQNQHINWLSVGFFVYSALFSLSYLYYPNPLFHQVRSLSTVVFKQLVLSSSVVFNQLVINSRAQS</sequence>
<keyword evidence="1" id="KW-0472">Membrane</keyword>
<keyword evidence="1" id="KW-1133">Transmembrane helix</keyword>
<dbReference type="Proteomes" id="UP000440578">
    <property type="component" value="Unassembled WGS sequence"/>
</dbReference>
<keyword evidence="1" id="KW-0812">Transmembrane</keyword>
<reference evidence="2 3" key="1">
    <citation type="submission" date="2019-07" db="EMBL/GenBank/DDBJ databases">
        <title>Draft genome assembly of a fouling barnacle, Amphibalanus amphitrite (Darwin, 1854): The first reference genome for Thecostraca.</title>
        <authorList>
            <person name="Kim W."/>
        </authorList>
    </citation>
    <scope>NUCLEOTIDE SEQUENCE [LARGE SCALE GENOMIC DNA]</scope>
    <source>
        <strain evidence="2">SNU_AA5</strain>
        <tissue evidence="2">Soma without cirri and trophi</tissue>
    </source>
</reference>
<evidence type="ECO:0000313" key="3">
    <source>
        <dbReference type="Proteomes" id="UP000440578"/>
    </source>
</evidence>
<accession>A0A6A4WB42</accession>
<organism evidence="2 3">
    <name type="scientific">Amphibalanus amphitrite</name>
    <name type="common">Striped barnacle</name>
    <name type="synonym">Balanus amphitrite</name>
    <dbReference type="NCBI Taxonomy" id="1232801"/>
    <lineage>
        <taxon>Eukaryota</taxon>
        <taxon>Metazoa</taxon>
        <taxon>Ecdysozoa</taxon>
        <taxon>Arthropoda</taxon>
        <taxon>Crustacea</taxon>
        <taxon>Multicrustacea</taxon>
        <taxon>Cirripedia</taxon>
        <taxon>Thoracica</taxon>
        <taxon>Thoracicalcarea</taxon>
        <taxon>Balanomorpha</taxon>
        <taxon>Balanoidea</taxon>
        <taxon>Balanidae</taxon>
        <taxon>Amphibalaninae</taxon>
        <taxon>Amphibalanus</taxon>
    </lineage>
</organism>
<keyword evidence="3" id="KW-1185">Reference proteome</keyword>
<evidence type="ECO:0000313" key="2">
    <source>
        <dbReference type="EMBL" id="KAF0300162.1"/>
    </source>
</evidence>
<comment type="caution">
    <text evidence="2">The sequence shown here is derived from an EMBL/GenBank/DDBJ whole genome shotgun (WGS) entry which is preliminary data.</text>
</comment>
<name>A0A6A4WB42_AMPAM</name>
<protein>
    <submittedName>
        <fullName evidence="2">Uncharacterized protein</fullName>
    </submittedName>
</protein>
<proteinExistence type="predicted"/>
<gene>
    <name evidence="2" type="ORF">FJT64_027271</name>
</gene>